<accession>A0A915LUL6</accession>
<dbReference type="InterPro" id="IPR051697">
    <property type="entry name" value="Patched_domain-protein"/>
</dbReference>
<proteinExistence type="predicted"/>
<dbReference type="GO" id="GO:0005886">
    <property type="term" value="C:plasma membrane"/>
    <property type="evidence" value="ECO:0007669"/>
    <property type="project" value="TreeGrafter"/>
</dbReference>
<name>A0A915LUL6_MELJA</name>
<dbReference type="PANTHER" id="PTHR10796">
    <property type="entry name" value="PATCHED-RELATED"/>
    <property type="match status" value="1"/>
</dbReference>
<dbReference type="AlphaFoldDB" id="A0A915LUL6"/>
<sequence>MFASATAINPRLQLSKSSRLGVGERLGDLTAEAFRAYGAFVGRNPGKVEKKILKKSHFQFELFVPLDAPVRFEFESQKAYDQIPGGQLDVDPPPSLIATPHSTQISTQQTANELKDIPRRFARTVKVKDPSGPQHHDILRFYVVHKRYENLLVSDTLAKLFEYTQEMMNWILEDFCRKNPGQEHCNNDLNIWLKHAENLFRTNGTRNNPNLQLSYPVMYLFNRPKDIGNIIYGVNVTGIKHEIVGARVLTIHWFITFPNSGDNLAAYYRYRDNLNGFWDTKTEESDIKFIPHNEKAMDDELRLIIETAIPFVLPATIQL</sequence>
<dbReference type="PANTHER" id="PTHR10796:SF185">
    <property type="entry name" value="SSD DOMAIN-CONTAINING PROTEIN"/>
    <property type="match status" value="1"/>
</dbReference>
<evidence type="ECO:0000313" key="1">
    <source>
        <dbReference type="Proteomes" id="UP000887561"/>
    </source>
</evidence>
<dbReference type="GO" id="GO:0006897">
    <property type="term" value="P:endocytosis"/>
    <property type="evidence" value="ECO:0007669"/>
    <property type="project" value="TreeGrafter"/>
</dbReference>
<dbReference type="GO" id="GO:0030659">
    <property type="term" value="C:cytoplasmic vesicle membrane"/>
    <property type="evidence" value="ECO:0007669"/>
    <property type="project" value="TreeGrafter"/>
</dbReference>
<protein>
    <submittedName>
        <fullName evidence="2">Uncharacterized protein</fullName>
    </submittedName>
</protein>
<evidence type="ECO:0000313" key="2">
    <source>
        <dbReference type="WBParaSite" id="scaffold16931_cov279.g18435"/>
    </source>
</evidence>
<organism evidence="1 2">
    <name type="scientific">Meloidogyne javanica</name>
    <name type="common">Root-knot nematode worm</name>
    <dbReference type="NCBI Taxonomy" id="6303"/>
    <lineage>
        <taxon>Eukaryota</taxon>
        <taxon>Metazoa</taxon>
        <taxon>Ecdysozoa</taxon>
        <taxon>Nematoda</taxon>
        <taxon>Chromadorea</taxon>
        <taxon>Rhabditida</taxon>
        <taxon>Tylenchina</taxon>
        <taxon>Tylenchomorpha</taxon>
        <taxon>Tylenchoidea</taxon>
        <taxon>Meloidogynidae</taxon>
        <taxon>Meloidogyninae</taxon>
        <taxon>Meloidogyne</taxon>
        <taxon>Meloidogyne incognita group</taxon>
    </lineage>
</organism>
<reference evidence="2" key="1">
    <citation type="submission" date="2022-11" db="UniProtKB">
        <authorList>
            <consortium name="WormBaseParasite"/>
        </authorList>
    </citation>
    <scope>IDENTIFICATION</scope>
</reference>
<dbReference type="Proteomes" id="UP000887561">
    <property type="component" value="Unplaced"/>
</dbReference>
<dbReference type="GO" id="GO:0018996">
    <property type="term" value="P:molting cycle, collagen and cuticulin-based cuticle"/>
    <property type="evidence" value="ECO:0007669"/>
    <property type="project" value="TreeGrafter"/>
</dbReference>
<dbReference type="WBParaSite" id="scaffold16931_cov279.g18435">
    <property type="protein sequence ID" value="scaffold16931_cov279.g18435"/>
    <property type="gene ID" value="scaffold16931_cov279.g18435"/>
</dbReference>
<keyword evidence="1" id="KW-1185">Reference proteome</keyword>